<accession>A0ABV5KW61</accession>
<dbReference type="Gene3D" id="3.60.15.10">
    <property type="entry name" value="Ribonuclease Z/Hydroxyacylglutathione hydrolase-like"/>
    <property type="match status" value="1"/>
</dbReference>
<reference evidence="6 7" key="1">
    <citation type="submission" date="2024-09" db="EMBL/GenBank/DDBJ databases">
        <authorList>
            <person name="Sun Q."/>
            <person name="Mori K."/>
        </authorList>
    </citation>
    <scope>NUCLEOTIDE SEQUENCE [LARGE SCALE GENOMIC DNA]</scope>
    <source>
        <strain evidence="6 7">TISTR 2452</strain>
    </source>
</reference>
<comment type="function">
    <text evidence="2">Counteracts the endogenous Pycsar antiviral defense system. Phosphodiesterase that enables metal-dependent hydrolysis of host cyclic nucleotide Pycsar defense signals such as cCMP and cUMP.</text>
</comment>
<evidence type="ECO:0000256" key="3">
    <source>
        <dbReference type="ARBA" id="ARBA00048505"/>
    </source>
</evidence>
<proteinExistence type="predicted"/>
<dbReference type="PANTHER" id="PTHR42951:SF9">
    <property type="entry name" value="METAL-DEPENDENT HYDROLASE"/>
    <property type="match status" value="1"/>
</dbReference>
<comment type="caution">
    <text evidence="6">The sequence shown here is derived from an EMBL/GenBank/DDBJ whole genome shotgun (WGS) entry which is preliminary data.</text>
</comment>
<dbReference type="RefSeq" id="WP_377497458.1">
    <property type="nucleotide sequence ID" value="NZ_JBHMDO010000033.1"/>
</dbReference>
<dbReference type="InterPro" id="IPR036866">
    <property type="entry name" value="RibonucZ/Hydroxyglut_hydro"/>
</dbReference>
<evidence type="ECO:0000256" key="1">
    <source>
        <dbReference type="ARBA" id="ARBA00034221"/>
    </source>
</evidence>
<sequence length="251" mass="26724">MRILKRQTVYQLTFMPRFFPVNAYLVEEEDGLTVVDAALSYSVKGILQAADRIGKPITRIALTHAHGDHIGALDALKAALPQVPVYISARDARLLAGDRSLDENEPSTPIRGGVPKPSTIKTKPDVLLQDGDRVGSLVAVSAPGHTPGHMAFLDTRSRALLAGDAMQTRGGLAISGQLRPLFPFPAMATWNKDVSLATARQLNALQPSLLCVGHGSMMDNPQTAIAGAIESADRKGRAAAGRSKHDAANRP</sequence>
<evidence type="ECO:0000313" key="7">
    <source>
        <dbReference type="Proteomes" id="UP001589747"/>
    </source>
</evidence>
<feature type="region of interest" description="Disordered" evidence="4">
    <location>
        <begin position="98"/>
        <end position="123"/>
    </location>
</feature>
<evidence type="ECO:0000259" key="5">
    <source>
        <dbReference type="SMART" id="SM00849"/>
    </source>
</evidence>
<dbReference type="Proteomes" id="UP001589747">
    <property type="component" value="Unassembled WGS sequence"/>
</dbReference>
<comment type="catalytic activity">
    <reaction evidence="1">
        <text>3',5'-cyclic CMP + H2O = CMP + H(+)</text>
        <dbReference type="Rhea" id="RHEA:72675"/>
        <dbReference type="ChEBI" id="CHEBI:15377"/>
        <dbReference type="ChEBI" id="CHEBI:15378"/>
        <dbReference type="ChEBI" id="CHEBI:58003"/>
        <dbReference type="ChEBI" id="CHEBI:60377"/>
    </reaction>
    <physiologicalReaction direction="left-to-right" evidence="1">
        <dbReference type="Rhea" id="RHEA:72676"/>
    </physiologicalReaction>
</comment>
<keyword evidence="7" id="KW-1185">Reference proteome</keyword>
<dbReference type="CDD" id="cd07721">
    <property type="entry name" value="yflN-like_MBL-fold"/>
    <property type="match status" value="1"/>
</dbReference>
<feature type="domain" description="Metallo-beta-lactamase" evidence="5">
    <location>
        <begin position="20"/>
        <end position="214"/>
    </location>
</feature>
<organism evidence="6 7">
    <name type="scientific">Paenibacillus aurantiacus</name>
    <dbReference type="NCBI Taxonomy" id="1936118"/>
    <lineage>
        <taxon>Bacteria</taxon>
        <taxon>Bacillati</taxon>
        <taxon>Bacillota</taxon>
        <taxon>Bacilli</taxon>
        <taxon>Bacillales</taxon>
        <taxon>Paenibacillaceae</taxon>
        <taxon>Paenibacillus</taxon>
    </lineage>
</organism>
<dbReference type="PANTHER" id="PTHR42951">
    <property type="entry name" value="METALLO-BETA-LACTAMASE DOMAIN-CONTAINING"/>
    <property type="match status" value="1"/>
</dbReference>
<name>A0ABV5KW61_9BACL</name>
<dbReference type="InterPro" id="IPR001279">
    <property type="entry name" value="Metallo-B-lactamas"/>
</dbReference>
<dbReference type="InterPro" id="IPR050855">
    <property type="entry name" value="NDM-1-like"/>
</dbReference>
<comment type="catalytic activity">
    <reaction evidence="3">
        <text>3',5'-cyclic UMP + H2O = UMP + H(+)</text>
        <dbReference type="Rhea" id="RHEA:70575"/>
        <dbReference type="ChEBI" id="CHEBI:15377"/>
        <dbReference type="ChEBI" id="CHEBI:15378"/>
        <dbReference type="ChEBI" id="CHEBI:57865"/>
        <dbReference type="ChEBI" id="CHEBI:184387"/>
    </reaction>
    <physiologicalReaction direction="left-to-right" evidence="3">
        <dbReference type="Rhea" id="RHEA:70576"/>
    </physiologicalReaction>
</comment>
<evidence type="ECO:0000256" key="2">
    <source>
        <dbReference type="ARBA" id="ARBA00034301"/>
    </source>
</evidence>
<dbReference type="EMBL" id="JBHMDO010000033">
    <property type="protein sequence ID" value="MFB9328297.1"/>
    <property type="molecule type" value="Genomic_DNA"/>
</dbReference>
<evidence type="ECO:0000256" key="4">
    <source>
        <dbReference type="SAM" id="MobiDB-lite"/>
    </source>
</evidence>
<dbReference type="SMART" id="SM00849">
    <property type="entry name" value="Lactamase_B"/>
    <property type="match status" value="1"/>
</dbReference>
<gene>
    <name evidence="6" type="ORF">ACFFSY_20400</name>
</gene>
<evidence type="ECO:0000313" key="6">
    <source>
        <dbReference type="EMBL" id="MFB9328297.1"/>
    </source>
</evidence>
<dbReference type="Pfam" id="PF00753">
    <property type="entry name" value="Lactamase_B"/>
    <property type="match status" value="1"/>
</dbReference>
<feature type="region of interest" description="Disordered" evidence="4">
    <location>
        <begin position="231"/>
        <end position="251"/>
    </location>
</feature>
<dbReference type="SUPFAM" id="SSF56281">
    <property type="entry name" value="Metallo-hydrolase/oxidoreductase"/>
    <property type="match status" value="1"/>
</dbReference>
<protein>
    <submittedName>
        <fullName evidence="6">MBL fold metallo-hydrolase</fullName>
    </submittedName>
</protein>